<feature type="domain" description="HTH merR-type" evidence="2">
    <location>
        <begin position="1"/>
        <end position="69"/>
    </location>
</feature>
<dbReference type="CDD" id="cd01109">
    <property type="entry name" value="HTH_YyaN"/>
    <property type="match status" value="1"/>
</dbReference>
<dbReference type="PANTHER" id="PTHR30204:SF98">
    <property type="entry name" value="HTH-TYPE TRANSCRIPTIONAL REGULATOR ADHR"/>
    <property type="match status" value="1"/>
</dbReference>
<proteinExistence type="predicted"/>
<evidence type="ECO:0000313" key="3">
    <source>
        <dbReference type="EMBL" id="HIU56416.1"/>
    </source>
</evidence>
<evidence type="ECO:0000256" key="1">
    <source>
        <dbReference type="ARBA" id="ARBA00023125"/>
    </source>
</evidence>
<gene>
    <name evidence="3" type="ORF">IAA61_01220</name>
</gene>
<dbReference type="InterPro" id="IPR047057">
    <property type="entry name" value="MerR_fam"/>
</dbReference>
<evidence type="ECO:0000259" key="2">
    <source>
        <dbReference type="PROSITE" id="PS50937"/>
    </source>
</evidence>
<name>A0A9D1MA08_9FIRM</name>
<dbReference type="PANTHER" id="PTHR30204">
    <property type="entry name" value="REDOX-CYCLING DRUG-SENSING TRANSCRIPTIONAL ACTIVATOR SOXR"/>
    <property type="match status" value="1"/>
</dbReference>
<dbReference type="PROSITE" id="PS50937">
    <property type="entry name" value="HTH_MERR_2"/>
    <property type="match status" value="1"/>
</dbReference>
<keyword evidence="1" id="KW-0238">DNA-binding</keyword>
<reference evidence="3" key="2">
    <citation type="journal article" date="2021" name="PeerJ">
        <title>Extensive microbial diversity within the chicken gut microbiome revealed by metagenomics and culture.</title>
        <authorList>
            <person name="Gilroy R."/>
            <person name="Ravi A."/>
            <person name="Getino M."/>
            <person name="Pursley I."/>
            <person name="Horton D.L."/>
            <person name="Alikhan N.F."/>
            <person name="Baker D."/>
            <person name="Gharbi K."/>
            <person name="Hall N."/>
            <person name="Watson M."/>
            <person name="Adriaenssens E.M."/>
            <person name="Foster-Nyarko E."/>
            <person name="Jarju S."/>
            <person name="Secka A."/>
            <person name="Antonio M."/>
            <person name="Oren A."/>
            <person name="Chaudhuri R.R."/>
            <person name="La Ragione R."/>
            <person name="Hildebrand F."/>
            <person name="Pallen M.J."/>
        </authorList>
    </citation>
    <scope>NUCLEOTIDE SEQUENCE</scope>
    <source>
        <strain evidence="3">USAMLcec3-3695</strain>
    </source>
</reference>
<accession>A0A9D1MA08</accession>
<dbReference type="SMART" id="SM00422">
    <property type="entry name" value="HTH_MERR"/>
    <property type="match status" value="1"/>
</dbReference>
<comment type="caution">
    <text evidence="3">The sequence shown here is derived from an EMBL/GenBank/DDBJ whole genome shotgun (WGS) entry which is preliminary data.</text>
</comment>
<dbReference type="GO" id="GO:0003700">
    <property type="term" value="F:DNA-binding transcription factor activity"/>
    <property type="evidence" value="ECO:0007669"/>
    <property type="project" value="InterPro"/>
</dbReference>
<dbReference type="Gene3D" id="1.10.1660.10">
    <property type="match status" value="1"/>
</dbReference>
<protein>
    <submittedName>
        <fullName evidence="3">MerR family transcriptional regulator</fullName>
    </submittedName>
</protein>
<organism evidence="3 4">
    <name type="scientific">Candidatus Ornithomonoglobus merdipullorum</name>
    <dbReference type="NCBI Taxonomy" id="2840895"/>
    <lineage>
        <taxon>Bacteria</taxon>
        <taxon>Bacillati</taxon>
        <taxon>Bacillota</taxon>
        <taxon>Clostridia</taxon>
        <taxon>Candidatus Ornithomonoglobus</taxon>
    </lineage>
</organism>
<dbReference type="Proteomes" id="UP000824109">
    <property type="component" value="Unassembled WGS sequence"/>
</dbReference>
<dbReference type="InterPro" id="IPR009061">
    <property type="entry name" value="DNA-bd_dom_put_sf"/>
</dbReference>
<dbReference type="Pfam" id="PF13411">
    <property type="entry name" value="MerR_1"/>
    <property type="match status" value="1"/>
</dbReference>
<reference evidence="3" key="1">
    <citation type="submission" date="2020-10" db="EMBL/GenBank/DDBJ databases">
        <authorList>
            <person name="Gilroy R."/>
        </authorList>
    </citation>
    <scope>NUCLEOTIDE SEQUENCE</scope>
    <source>
        <strain evidence="3">USAMLcec3-3695</strain>
    </source>
</reference>
<dbReference type="AlphaFoldDB" id="A0A9D1MA08"/>
<dbReference type="InterPro" id="IPR000551">
    <property type="entry name" value="MerR-type_HTH_dom"/>
</dbReference>
<sequence>MTIKQVSEKYDISQDTLRYYERIGVLPPVTRTAGGIRDYTEKDLSWVSLALCMRSAGMPIEALTKYVKLCMEGDSTIPARLDLLCEQRGKLVRQRDQINETLDRLNHKIELYGEAVDNGVKQSWM</sequence>
<dbReference type="EMBL" id="DVNB01000014">
    <property type="protein sequence ID" value="HIU56416.1"/>
    <property type="molecule type" value="Genomic_DNA"/>
</dbReference>
<dbReference type="GO" id="GO:0003677">
    <property type="term" value="F:DNA binding"/>
    <property type="evidence" value="ECO:0007669"/>
    <property type="project" value="UniProtKB-KW"/>
</dbReference>
<evidence type="ECO:0000313" key="4">
    <source>
        <dbReference type="Proteomes" id="UP000824109"/>
    </source>
</evidence>
<dbReference type="SUPFAM" id="SSF46955">
    <property type="entry name" value="Putative DNA-binding domain"/>
    <property type="match status" value="1"/>
</dbReference>